<dbReference type="InterPro" id="IPR011016">
    <property type="entry name" value="Znf_RING-CH"/>
</dbReference>
<dbReference type="EMBL" id="JAWWNJ010000016">
    <property type="protein sequence ID" value="KAK7039446.1"/>
    <property type="molecule type" value="Genomic_DNA"/>
</dbReference>
<dbReference type="FunFam" id="3.30.40.10:FF:000728">
    <property type="entry name" value="Unplaced genomic scaffold supercont1.4, whole genome shotgun sequence"/>
    <property type="match status" value="1"/>
</dbReference>
<comment type="subcellular location">
    <subcellularLocation>
        <location evidence="1">Membrane</location>
        <topology evidence="1">Single-pass membrane protein</topology>
    </subcellularLocation>
</comment>
<evidence type="ECO:0000256" key="3">
    <source>
        <dbReference type="ARBA" id="ARBA00022723"/>
    </source>
</evidence>
<reference evidence="11 12" key="1">
    <citation type="journal article" date="2024" name="J Genomics">
        <title>Draft genome sequencing and assembly of Favolaschia claudopus CIRM-BRFM 2984 isolated from oak limbs.</title>
        <authorList>
            <person name="Navarro D."/>
            <person name="Drula E."/>
            <person name="Chaduli D."/>
            <person name="Cazenave R."/>
            <person name="Ahrendt S."/>
            <person name="Wang J."/>
            <person name="Lipzen A."/>
            <person name="Daum C."/>
            <person name="Barry K."/>
            <person name="Grigoriev I.V."/>
            <person name="Favel A."/>
            <person name="Rosso M.N."/>
            <person name="Martin F."/>
        </authorList>
    </citation>
    <scope>NUCLEOTIDE SEQUENCE [LARGE SCALE GENOMIC DNA]</scope>
    <source>
        <strain evidence="11 12">CIRM-BRFM 2984</strain>
    </source>
</reference>
<evidence type="ECO:0000313" key="12">
    <source>
        <dbReference type="Proteomes" id="UP001362999"/>
    </source>
</evidence>
<dbReference type="InterPro" id="IPR013083">
    <property type="entry name" value="Znf_RING/FYVE/PHD"/>
</dbReference>
<accession>A0AAW0CJQ6</accession>
<dbReference type="GO" id="GO:0016020">
    <property type="term" value="C:membrane"/>
    <property type="evidence" value="ECO:0007669"/>
    <property type="project" value="UniProtKB-SubCell"/>
</dbReference>
<protein>
    <recommendedName>
        <fullName evidence="10">RING-type domain-containing protein</fullName>
    </recommendedName>
</protein>
<feature type="domain" description="RING-type" evidence="10">
    <location>
        <begin position="871"/>
        <end position="913"/>
    </location>
</feature>
<feature type="compositionally biased region" description="Low complexity" evidence="9">
    <location>
        <begin position="711"/>
        <end position="725"/>
    </location>
</feature>
<feature type="compositionally biased region" description="Basic and acidic residues" evidence="9">
    <location>
        <begin position="398"/>
        <end position="419"/>
    </location>
</feature>
<dbReference type="Pfam" id="PF13639">
    <property type="entry name" value="zf-RING_2"/>
    <property type="match status" value="1"/>
</dbReference>
<keyword evidence="2" id="KW-0812">Transmembrane</keyword>
<evidence type="ECO:0000256" key="2">
    <source>
        <dbReference type="ARBA" id="ARBA00022692"/>
    </source>
</evidence>
<evidence type="ECO:0000256" key="5">
    <source>
        <dbReference type="ARBA" id="ARBA00022833"/>
    </source>
</evidence>
<comment type="caution">
    <text evidence="11">The sequence shown here is derived from an EMBL/GenBank/DDBJ whole genome shotgun (WGS) entry which is preliminary data.</text>
</comment>
<dbReference type="PANTHER" id="PTHR47168:SF1">
    <property type="entry name" value="OS02G0798600 PROTEIN"/>
    <property type="match status" value="1"/>
</dbReference>
<feature type="compositionally biased region" description="Pro residues" evidence="9">
    <location>
        <begin position="139"/>
        <end position="162"/>
    </location>
</feature>
<feature type="region of interest" description="Disordered" evidence="9">
    <location>
        <begin position="1"/>
        <end position="209"/>
    </location>
</feature>
<gene>
    <name evidence="11" type="ORF">R3P38DRAFT_477630</name>
</gene>
<dbReference type="InterPro" id="IPR001841">
    <property type="entry name" value="Znf_RING"/>
</dbReference>
<evidence type="ECO:0000256" key="1">
    <source>
        <dbReference type="ARBA" id="ARBA00004167"/>
    </source>
</evidence>
<evidence type="ECO:0000256" key="4">
    <source>
        <dbReference type="ARBA" id="ARBA00022771"/>
    </source>
</evidence>
<keyword evidence="5" id="KW-0862">Zinc</keyword>
<feature type="compositionally biased region" description="Basic residues" evidence="9">
    <location>
        <begin position="30"/>
        <end position="46"/>
    </location>
</feature>
<dbReference type="GO" id="GO:0008270">
    <property type="term" value="F:zinc ion binding"/>
    <property type="evidence" value="ECO:0007669"/>
    <property type="project" value="UniProtKB-KW"/>
</dbReference>
<evidence type="ECO:0000259" key="10">
    <source>
        <dbReference type="PROSITE" id="PS50089"/>
    </source>
</evidence>
<keyword evidence="12" id="KW-1185">Reference proteome</keyword>
<evidence type="ECO:0000256" key="6">
    <source>
        <dbReference type="ARBA" id="ARBA00022989"/>
    </source>
</evidence>
<keyword evidence="4 8" id="KW-0863">Zinc-finger</keyword>
<dbReference type="InterPro" id="IPR051653">
    <property type="entry name" value="E3_ligase_sorting_rcpt"/>
</dbReference>
<feature type="compositionally biased region" description="Pro residues" evidence="9">
    <location>
        <begin position="77"/>
        <end position="88"/>
    </location>
</feature>
<feature type="region of interest" description="Disordered" evidence="9">
    <location>
        <begin position="383"/>
        <end position="536"/>
    </location>
</feature>
<dbReference type="SMART" id="SM00184">
    <property type="entry name" value="RING"/>
    <property type="match status" value="1"/>
</dbReference>
<dbReference type="SMART" id="SM00744">
    <property type="entry name" value="RINGv"/>
    <property type="match status" value="1"/>
</dbReference>
<dbReference type="AlphaFoldDB" id="A0AAW0CJQ6"/>
<evidence type="ECO:0000256" key="9">
    <source>
        <dbReference type="SAM" id="MobiDB-lite"/>
    </source>
</evidence>
<proteinExistence type="predicted"/>
<feature type="compositionally biased region" description="Low complexity" evidence="9">
    <location>
        <begin position="252"/>
        <end position="273"/>
    </location>
</feature>
<feature type="compositionally biased region" description="Low complexity" evidence="9">
    <location>
        <begin position="333"/>
        <end position="347"/>
    </location>
</feature>
<feature type="compositionally biased region" description="Low complexity" evidence="9">
    <location>
        <begin position="488"/>
        <end position="536"/>
    </location>
</feature>
<evidence type="ECO:0000313" key="11">
    <source>
        <dbReference type="EMBL" id="KAK7039446.1"/>
    </source>
</evidence>
<keyword evidence="6" id="KW-1133">Transmembrane helix</keyword>
<dbReference type="PANTHER" id="PTHR47168">
    <property type="entry name" value="RING ZINC FINGER DOMAIN SUPERFAMILY PROTEIN-RELATED"/>
    <property type="match status" value="1"/>
</dbReference>
<keyword evidence="3" id="KW-0479">Metal-binding</keyword>
<feature type="compositionally biased region" description="Basic and acidic residues" evidence="9">
    <location>
        <begin position="435"/>
        <end position="454"/>
    </location>
</feature>
<feature type="compositionally biased region" description="Polar residues" evidence="9">
    <location>
        <begin position="387"/>
        <end position="396"/>
    </location>
</feature>
<dbReference type="Proteomes" id="UP001362999">
    <property type="component" value="Unassembled WGS sequence"/>
</dbReference>
<feature type="compositionally biased region" description="Low complexity" evidence="9">
    <location>
        <begin position="470"/>
        <end position="480"/>
    </location>
</feature>
<evidence type="ECO:0000256" key="7">
    <source>
        <dbReference type="ARBA" id="ARBA00023136"/>
    </source>
</evidence>
<dbReference type="CDD" id="cd16461">
    <property type="entry name" value="RING-H2_EL5-like"/>
    <property type="match status" value="1"/>
</dbReference>
<feature type="compositionally biased region" description="Acidic residues" evidence="9">
    <location>
        <begin position="114"/>
        <end position="135"/>
    </location>
</feature>
<dbReference type="PROSITE" id="PS50089">
    <property type="entry name" value="ZF_RING_2"/>
    <property type="match status" value="1"/>
</dbReference>
<name>A0AAW0CJQ6_9AGAR</name>
<feature type="region of interest" description="Disordered" evidence="9">
    <location>
        <begin position="242"/>
        <end position="305"/>
    </location>
</feature>
<feature type="region of interest" description="Disordered" evidence="9">
    <location>
        <begin position="679"/>
        <end position="734"/>
    </location>
</feature>
<dbReference type="Gene3D" id="3.30.40.10">
    <property type="entry name" value="Zinc/RING finger domain, C3HC4 (zinc finger)"/>
    <property type="match status" value="1"/>
</dbReference>
<dbReference type="SUPFAM" id="SSF57850">
    <property type="entry name" value="RING/U-box"/>
    <property type="match status" value="1"/>
</dbReference>
<sequence>MGQAASTPSIRRPRQRAQHLEQRQEQPQQRSRRRSLRSLIPKRRHNSIISAPDSPDVGTGSRRGSRRWSRALSFRASPPPSPLAPEPPVVVVQEPPDPEEVQVRVLSPDHDSNDGEAADPLSDVDEHDDEDDEDESPRVRPPTPMPQRTPTPPPPQIPPTPPQQQHRFPLPGTLVVVQGVVHTTDIPPASTDSNNSAPGAPSNPVPAISSSSIDVLGTLLTVAAQATAASLLTGSSDSLLRAQSQSQSHLQPTPVASPYSPTSTSPSSYASPSHPRTPFPPYRPTSLPPPTNSNSSPAVNGNGVGTDERATMLAEMARAFNLGLGLGAPRARSATTTNSDASNANANPGQGDGTRAGGEREEAREGTFERFLVDLQVDLRGALGGARSNNDISASATEGEREDGRAESEGEGERERGAPDVETGELMTENGSEPVEAHREASASGDEEKDRSSESESDGIEEERLEREGTSTPATPATTLEEPETEAAAEVSSTSAPSEEPTSAPSQESVTPTAVETEFTTPTPTLPTATSTSTTNPSAVNWWRLYRFPAIGSRPSSSLPVSVQIPVPTAAGTGAAGETGALPVPVALDNVSQTPVLAATPLSPSEAPPASQRQTVVPVIVVGLQSVTLGAAMGMFGQHVHAHPGAHTQIHPHPGGVGVVPGFEAPTPVVPTQTQTQTEAAMQTQTQVAEDSSSSTLDAAERAARRRSWWRPRPTSSLLGSRRASGGPGDRVVGLGLDDNAASAPSLPFPAEDGNVNVVAAEGEGPEETTAPTLAGAAAGLAAAASDASRTFLIYVIGGYYPPEHGLLNGAGGAESLEALFRELPELLGYARPPTASKADIARSGLAVISPAALSQAEKEGRVLETCVERCLICLDEYESEDEIRVLNCRHAFHLGCVDRWLETGRNNCPACRTKGVSTDPLSPSAAAAPAQA</sequence>
<keyword evidence="7" id="KW-0472">Membrane</keyword>
<feature type="compositionally biased region" description="Pro residues" evidence="9">
    <location>
        <begin position="275"/>
        <end position="291"/>
    </location>
</feature>
<organism evidence="11 12">
    <name type="scientific">Favolaschia claudopus</name>
    <dbReference type="NCBI Taxonomy" id="2862362"/>
    <lineage>
        <taxon>Eukaryota</taxon>
        <taxon>Fungi</taxon>
        <taxon>Dikarya</taxon>
        <taxon>Basidiomycota</taxon>
        <taxon>Agaricomycotina</taxon>
        <taxon>Agaricomycetes</taxon>
        <taxon>Agaricomycetidae</taxon>
        <taxon>Agaricales</taxon>
        <taxon>Marasmiineae</taxon>
        <taxon>Mycenaceae</taxon>
        <taxon>Favolaschia</taxon>
    </lineage>
</organism>
<evidence type="ECO:0000256" key="8">
    <source>
        <dbReference type="PROSITE-ProRule" id="PRU00175"/>
    </source>
</evidence>
<feature type="compositionally biased region" description="Low complexity" evidence="9">
    <location>
        <begin position="679"/>
        <end position="690"/>
    </location>
</feature>
<feature type="compositionally biased region" description="Polar residues" evidence="9">
    <location>
        <begin position="242"/>
        <end position="251"/>
    </location>
</feature>
<feature type="region of interest" description="Disordered" evidence="9">
    <location>
        <begin position="329"/>
        <end position="365"/>
    </location>
</feature>